<sequence length="163" mass="18136">MKSLDSCVPATIAGYSVRIPPVSWAGRIADFDRGAFGRDAWPESLWRDELGGAERTYLLLEDEPDPLRSLGEIVAVGGVSYYDDAEILTIAVSPHFRRRGIGHQLLAALLNIAEFYGANRAFLEVRAAHKGVQKMYADAGFRQIAVRKRYYSDDDAVVMLRES</sequence>
<dbReference type="CDD" id="cd04301">
    <property type="entry name" value="NAT_SF"/>
    <property type="match status" value="1"/>
</dbReference>
<organism evidence="4 5">
    <name type="scientific">Arcanobacterium haemolyticum (strain ATCC 9345 / DSM 20595 / CCM 5947 / CCUG 17215 / LMG 16163 / NBRC 15585 / NCTC 8452 / 11018)</name>
    <dbReference type="NCBI Taxonomy" id="644284"/>
    <lineage>
        <taxon>Bacteria</taxon>
        <taxon>Bacillati</taxon>
        <taxon>Actinomycetota</taxon>
        <taxon>Actinomycetes</taxon>
        <taxon>Actinomycetales</taxon>
        <taxon>Actinomycetaceae</taxon>
        <taxon>Arcanobacterium</taxon>
    </lineage>
</organism>
<evidence type="ECO:0000256" key="1">
    <source>
        <dbReference type="ARBA" id="ARBA00022679"/>
    </source>
</evidence>
<dbReference type="AlphaFoldDB" id="D7BK55"/>
<feature type="domain" description="N-acetyltransferase" evidence="3">
    <location>
        <begin position="15"/>
        <end position="163"/>
    </location>
</feature>
<dbReference type="eggNOG" id="COG0456">
    <property type="taxonomic scope" value="Bacteria"/>
</dbReference>
<gene>
    <name evidence="4" type="ordered locus">Arch_1333</name>
</gene>
<evidence type="ECO:0000259" key="3">
    <source>
        <dbReference type="PROSITE" id="PS51186"/>
    </source>
</evidence>
<dbReference type="Pfam" id="PF00583">
    <property type="entry name" value="Acetyltransf_1"/>
    <property type="match status" value="1"/>
</dbReference>
<proteinExistence type="predicted"/>
<dbReference type="OrthoDB" id="529907at2"/>
<dbReference type="Gene3D" id="3.40.630.30">
    <property type="match status" value="1"/>
</dbReference>
<dbReference type="KEGG" id="ahe:Arch_1333"/>
<dbReference type="SUPFAM" id="SSF55729">
    <property type="entry name" value="Acyl-CoA N-acyltransferases (Nat)"/>
    <property type="match status" value="1"/>
</dbReference>
<reference evidence="4 5" key="1">
    <citation type="journal article" date="2010" name="Stand. Genomic Sci.">
        <title>Complete genome sequence of Arcanobacterium haemolyticum type strain (11018).</title>
        <authorList>
            <person name="Yasawong M."/>
            <person name="Teshima H."/>
            <person name="Lapidus A."/>
            <person name="Nolan M."/>
            <person name="Lucas S."/>
            <person name="Glavina Del Rio T."/>
            <person name="Tice H."/>
            <person name="Cheng J."/>
            <person name="Bruce D."/>
            <person name="Detter C."/>
            <person name="Tapia R."/>
            <person name="Han C."/>
            <person name="Goodwin L."/>
            <person name="Pitluck S."/>
            <person name="Liolios K."/>
            <person name="Ivanova N."/>
            <person name="Mavromatis K."/>
            <person name="Mikhailova N."/>
            <person name="Pati A."/>
            <person name="Chen A."/>
            <person name="Palaniappan K."/>
            <person name="Land M."/>
            <person name="Hauser L."/>
            <person name="Chang Y."/>
            <person name="Jeffries C."/>
            <person name="Rohde M."/>
            <person name="Sikorski J."/>
            <person name="Pukall R."/>
            <person name="Goker M."/>
            <person name="Woyke T."/>
            <person name="Bristow J."/>
            <person name="Eisen J."/>
            <person name="Markowitz V."/>
            <person name="Hugenholtz P."/>
            <person name="Kyrpides N."/>
            <person name="Klenk H."/>
        </authorList>
    </citation>
    <scope>NUCLEOTIDE SEQUENCE [LARGE SCALE GENOMIC DNA]</scope>
    <source>
        <strain evidence="5">ATCC 9345 / DSM 20595 / CCUG 17215 / LMG 16163 / NBRC 15585 / NCTC 8452 / 11018</strain>
    </source>
</reference>
<dbReference type="PROSITE" id="PS51186">
    <property type="entry name" value="GNAT"/>
    <property type="match status" value="1"/>
</dbReference>
<dbReference type="InterPro" id="IPR050680">
    <property type="entry name" value="YpeA/RimI_acetyltransf"/>
</dbReference>
<dbReference type="GO" id="GO:0016747">
    <property type="term" value="F:acyltransferase activity, transferring groups other than amino-acyl groups"/>
    <property type="evidence" value="ECO:0007669"/>
    <property type="project" value="InterPro"/>
</dbReference>
<dbReference type="InterPro" id="IPR000182">
    <property type="entry name" value="GNAT_dom"/>
</dbReference>
<keyword evidence="2" id="KW-0012">Acyltransferase</keyword>
<keyword evidence="1" id="KW-0808">Transferase</keyword>
<dbReference type="Proteomes" id="UP000000376">
    <property type="component" value="Chromosome"/>
</dbReference>
<evidence type="ECO:0000313" key="4">
    <source>
        <dbReference type="EMBL" id="ADH93035.1"/>
    </source>
</evidence>
<keyword evidence="5" id="KW-1185">Reference proteome</keyword>
<dbReference type="InterPro" id="IPR016181">
    <property type="entry name" value="Acyl_CoA_acyltransferase"/>
</dbReference>
<name>D7BK55_ARCHD</name>
<evidence type="ECO:0000313" key="5">
    <source>
        <dbReference type="Proteomes" id="UP000000376"/>
    </source>
</evidence>
<dbReference type="STRING" id="644284.Arch_1333"/>
<dbReference type="HOGENOM" id="CLU_013985_23_3_11"/>
<evidence type="ECO:0000256" key="2">
    <source>
        <dbReference type="ARBA" id="ARBA00023315"/>
    </source>
</evidence>
<protein>
    <submittedName>
        <fullName evidence="4">GCN5-related N-acetyltransferase</fullName>
    </submittedName>
</protein>
<dbReference type="RefSeq" id="WP_013170526.1">
    <property type="nucleotide sequence ID" value="NC_014218.1"/>
</dbReference>
<accession>D7BK55</accession>
<dbReference type="PANTHER" id="PTHR43420:SF44">
    <property type="entry name" value="ACETYLTRANSFERASE YPEA"/>
    <property type="match status" value="1"/>
</dbReference>
<dbReference type="PANTHER" id="PTHR43420">
    <property type="entry name" value="ACETYLTRANSFERASE"/>
    <property type="match status" value="1"/>
</dbReference>
<dbReference type="EMBL" id="CP002045">
    <property type="protein sequence ID" value="ADH93035.1"/>
    <property type="molecule type" value="Genomic_DNA"/>
</dbReference>